<dbReference type="Proteomes" id="UP001060170">
    <property type="component" value="Chromosome 17"/>
</dbReference>
<reference evidence="1 2" key="3">
    <citation type="journal article" date="2022" name="Microbiol. Spectr.">
        <title>Folding features and dynamics of 3D genome architecture in plant fungal pathogens.</title>
        <authorList>
            <person name="Xia C."/>
        </authorList>
    </citation>
    <scope>NUCLEOTIDE SEQUENCE [LARGE SCALE GENOMIC DNA]</scope>
    <source>
        <strain evidence="1 2">93-210</strain>
    </source>
</reference>
<dbReference type="EMBL" id="CM045881">
    <property type="protein sequence ID" value="KAI7936824.1"/>
    <property type="molecule type" value="Genomic_DNA"/>
</dbReference>
<name>A0ACC0DR76_9BASI</name>
<reference evidence="2" key="1">
    <citation type="journal article" date="2018" name="BMC Genomics">
        <title>Genomic insights into host adaptation between the wheat stripe rust pathogen (Puccinia striiformis f. sp. tritici) and the barley stripe rust pathogen (Puccinia striiformis f. sp. hordei).</title>
        <authorList>
            <person name="Xia C."/>
            <person name="Wang M."/>
            <person name="Yin C."/>
            <person name="Cornejo O.E."/>
            <person name="Hulbert S.H."/>
            <person name="Chen X."/>
        </authorList>
    </citation>
    <scope>NUCLEOTIDE SEQUENCE [LARGE SCALE GENOMIC DNA]</scope>
    <source>
        <strain evidence="2">93-210</strain>
    </source>
</reference>
<evidence type="ECO:0000313" key="1">
    <source>
        <dbReference type="EMBL" id="KAI7936824.1"/>
    </source>
</evidence>
<protein>
    <submittedName>
        <fullName evidence="1">Uncharacterized protein</fullName>
    </submittedName>
</protein>
<sequence>MTTTNFDNHDIQQHILTILNSAAPIADTQLLSYPGRQASDPEECAFTEYQLSIKSALDNGLLMAKLQAKPGPDSAKIGQGKAFRNKRIKKRSDGGFIQAVCVPFRLLSDIIILSIHLFFQVTADQLITQTKLFIFLTLMEVKLIVFFFFQFDSGRWKTATFKPYNLNTEGVPPNGGALHPLINVRDPLIKVREEFSNIFFGMGFVFLDGKTLLIWEKRFPELVTVNISKLPCGILILFLYLNNIQSKDHKICLTYKNLYAFFRKLLLTDSLLSQIQFHQLISHLNIRRVKGMHEVRGHGSRGYQAPFQESKTSQLVLRTHTTLVSANKLYQIAQESLQNGGEFKHRKFVYR</sequence>
<proteinExistence type="predicted"/>
<comment type="caution">
    <text evidence="1">The sequence shown here is derived from an EMBL/GenBank/DDBJ whole genome shotgun (WGS) entry which is preliminary data.</text>
</comment>
<reference evidence="2" key="2">
    <citation type="journal article" date="2018" name="Mol. Plant Microbe Interact.">
        <title>Genome sequence resources for the wheat stripe rust pathogen (Puccinia striiformis f. sp. tritici) and the barley stripe rust pathogen (Puccinia striiformis f. sp. hordei).</title>
        <authorList>
            <person name="Xia C."/>
            <person name="Wang M."/>
            <person name="Yin C."/>
            <person name="Cornejo O.E."/>
            <person name="Hulbert S.H."/>
            <person name="Chen X."/>
        </authorList>
    </citation>
    <scope>NUCLEOTIDE SEQUENCE [LARGE SCALE GENOMIC DNA]</scope>
    <source>
        <strain evidence="2">93-210</strain>
    </source>
</reference>
<keyword evidence="2" id="KW-1185">Reference proteome</keyword>
<evidence type="ECO:0000313" key="2">
    <source>
        <dbReference type="Proteomes" id="UP001060170"/>
    </source>
</evidence>
<organism evidence="1 2">
    <name type="scientific">Puccinia striiformis f. sp. tritici</name>
    <dbReference type="NCBI Taxonomy" id="168172"/>
    <lineage>
        <taxon>Eukaryota</taxon>
        <taxon>Fungi</taxon>
        <taxon>Dikarya</taxon>
        <taxon>Basidiomycota</taxon>
        <taxon>Pucciniomycotina</taxon>
        <taxon>Pucciniomycetes</taxon>
        <taxon>Pucciniales</taxon>
        <taxon>Pucciniaceae</taxon>
        <taxon>Puccinia</taxon>
    </lineage>
</organism>
<accession>A0ACC0DR76</accession>
<gene>
    <name evidence="1" type="ORF">MJO28_015723</name>
</gene>